<keyword evidence="4" id="KW-0648">Protein biosynthesis</keyword>
<feature type="domain" description="MnmG N-terminal" evidence="3">
    <location>
        <begin position="73"/>
        <end position="120"/>
    </location>
</feature>
<dbReference type="SUPFAM" id="SSF50447">
    <property type="entry name" value="Translation proteins"/>
    <property type="match status" value="1"/>
</dbReference>
<protein>
    <submittedName>
        <fullName evidence="4">Elongation factor 1-alpha</fullName>
    </submittedName>
</protein>
<proteinExistence type="predicted"/>
<sequence length="504" mass="55663">MLNLANIDKHADVEAQKNLEENLQELESKSKNLSHRLTPSAITSTKDIHIKKCYLVCTCIQLHAPTQQESYQITVSIVETLPGFENFSMLTPAYAVGYDYLLSHQCSRSLMTKKIQGLFFSEFDVAGIFTNDVAFRILETINMLDVGRKRAEQRVIIPDCIAGCITIRFIGTDYGTVADESATRATGNGGNSEGKYAANKQAASVKTPISGISDKPAVKGELSKGNQRGTRQAWYSLSMILPICCSPKGYALLFVGDDCIFMKNEGLKSWLQSVDSYDYLMIESGRSSSLSEDVYKIGGIGTMTVGRFETAGVIKPGMVVTFGPSGLATEVISVEMHHEALTKAPRIYSDKREYDQSKLPNILHANELSRRLKVLILLTECSIIKEKIMDERRSEHITVKITAGLTWLELSPLTGRKHHDTSTLGIVVVRQVVVKVDAEVNWNEKPVPQFTQRVKAALEIFSKNKADSCTEGDYGAKDSKGKHLPNGVIRNLGMITFSPKLVPV</sequence>
<dbReference type="EMBL" id="PKPP01011976">
    <property type="protein sequence ID" value="PWA43180.1"/>
    <property type="molecule type" value="Genomic_DNA"/>
</dbReference>
<feature type="coiled-coil region" evidence="2">
    <location>
        <begin position="9"/>
        <end position="36"/>
    </location>
</feature>
<keyword evidence="5" id="KW-1185">Reference proteome</keyword>
<dbReference type="Gene3D" id="2.40.30.10">
    <property type="entry name" value="Translation factors"/>
    <property type="match status" value="1"/>
</dbReference>
<dbReference type="AlphaFoldDB" id="A0A2U1L2I7"/>
<evidence type="ECO:0000259" key="3">
    <source>
        <dbReference type="Pfam" id="PF01134"/>
    </source>
</evidence>
<organism evidence="4 5">
    <name type="scientific">Artemisia annua</name>
    <name type="common">Sweet wormwood</name>
    <dbReference type="NCBI Taxonomy" id="35608"/>
    <lineage>
        <taxon>Eukaryota</taxon>
        <taxon>Viridiplantae</taxon>
        <taxon>Streptophyta</taxon>
        <taxon>Embryophyta</taxon>
        <taxon>Tracheophyta</taxon>
        <taxon>Spermatophyta</taxon>
        <taxon>Magnoliopsida</taxon>
        <taxon>eudicotyledons</taxon>
        <taxon>Gunneridae</taxon>
        <taxon>Pentapetalae</taxon>
        <taxon>asterids</taxon>
        <taxon>campanulids</taxon>
        <taxon>Asterales</taxon>
        <taxon>Asteraceae</taxon>
        <taxon>Asteroideae</taxon>
        <taxon>Anthemideae</taxon>
        <taxon>Artemisiinae</taxon>
        <taxon>Artemisia</taxon>
    </lineage>
</organism>
<evidence type="ECO:0000313" key="4">
    <source>
        <dbReference type="EMBL" id="PWA43180.1"/>
    </source>
</evidence>
<gene>
    <name evidence="4" type="ORF">CTI12_AA490660</name>
</gene>
<dbReference type="GO" id="GO:0003746">
    <property type="term" value="F:translation elongation factor activity"/>
    <property type="evidence" value="ECO:0007669"/>
    <property type="project" value="UniProtKB-KW"/>
</dbReference>
<dbReference type="PANTHER" id="PTHR44830:SF1">
    <property type="entry name" value="TR-TYPE G DOMAIN-CONTAINING PROTEIN"/>
    <property type="match status" value="1"/>
</dbReference>
<comment type="cofactor">
    <cofactor evidence="1">
        <name>FAD</name>
        <dbReference type="ChEBI" id="CHEBI:57692"/>
    </cofactor>
</comment>
<dbReference type="InterPro" id="IPR009000">
    <property type="entry name" value="Transl_B-barrel_sf"/>
</dbReference>
<dbReference type="STRING" id="35608.A0A2U1L2I7"/>
<reference evidence="4 5" key="1">
    <citation type="journal article" date="2018" name="Mol. Plant">
        <title>The genome of Artemisia annua provides insight into the evolution of Asteraceae family and artemisinin biosynthesis.</title>
        <authorList>
            <person name="Shen Q."/>
            <person name="Zhang L."/>
            <person name="Liao Z."/>
            <person name="Wang S."/>
            <person name="Yan T."/>
            <person name="Shi P."/>
            <person name="Liu M."/>
            <person name="Fu X."/>
            <person name="Pan Q."/>
            <person name="Wang Y."/>
            <person name="Lv Z."/>
            <person name="Lu X."/>
            <person name="Zhang F."/>
            <person name="Jiang W."/>
            <person name="Ma Y."/>
            <person name="Chen M."/>
            <person name="Hao X."/>
            <person name="Li L."/>
            <person name="Tang Y."/>
            <person name="Lv G."/>
            <person name="Zhou Y."/>
            <person name="Sun X."/>
            <person name="Brodelius P.E."/>
            <person name="Rose J.K.C."/>
            <person name="Tang K."/>
        </authorList>
    </citation>
    <scope>NUCLEOTIDE SEQUENCE [LARGE SCALE GENOMIC DNA]</scope>
    <source>
        <strain evidence="5">cv. Huhao1</strain>
        <tissue evidence="4">Leaf</tissue>
    </source>
</reference>
<evidence type="ECO:0000256" key="2">
    <source>
        <dbReference type="SAM" id="Coils"/>
    </source>
</evidence>
<dbReference type="OrthoDB" id="428658at2759"/>
<keyword evidence="4" id="KW-0251">Elongation factor</keyword>
<dbReference type="PANTHER" id="PTHR44830">
    <property type="entry name" value="ELONGATION FACTOR 1 ALPHA"/>
    <property type="match status" value="1"/>
</dbReference>
<evidence type="ECO:0000256" key="1">
    <source>
        <dbReference type="ARBA" id="ARBA00001974"/>
    </source>
</evidence>
<dbReference type="InterPro" id="IPR040131">
    <property type="entry name" value="MnmG_N"/>
</dbReference>
<dbReference type="Pfam" id="PF01134">
    <property type="entry name" value="GIDA"/>
    <property type="match status" value="1"/>
</dbReference>
<name>A0A2U1L2I7_ARTAN</name>
<comment type="caution">
    <text evidence="4">The sequence shown here is derived from an EMBL/GenBank/DDBJ whole genome shotgun (WGS) entry which is preliminary data.</text>
</comment>
<accession>A0A2U1L2I7</accession>
<evidence type="ECO:0000313" key="5">
    <source>
        <dbReference type="Proteomes" id="UP000245207"/>
    </source>
</evidence>
<keyword evidence="2" id="KW-0175">Coiled coil</keyword>
<dbReference type="Proteomes" id="UP000245207">
    <property type="component" value="Unassembled WGS sequence"/>
</dbReference>